<name>A0A8J6TF39_9BACT</name>
<reference evidence="1 2" key="1">
    <citation type="submission" date="2020-08" db="EMBL/GenBank/DDBJ databases">
        <title>Bridging the membrane lipid divide: bacteria of the FCB group superphylum have the potential to synthesize archaeal ether lipids.</title>
        <authorList>
            <person name="Villanueva L."/>
            <person name="Von Meijenfeldt F.A.B."/>
            <person name="Westbye A.B."/>
            <person name="Yadav S."/>
            <person name="Hopmans E.C."/>
            <person name="Dutilh B.E."/>
            <person name="Sinninghe Damste J.S."/>
        </authorList>
    </citation>
    <scope>NUCLEOTIDE SEQUENCE [LARGE SCALE GENOMIC DNA]</scope>
    <source>
        <strain evidence="1">NIOZ-UU47</strain>
    </source>
</reference>
<organism evidence="1 2">
    <name type="scientific">Candidatus Desulfobia pelagia</name>
    <dbReference type="NCBI Taxonomy" id="2841692"/>
    <lineage>
        <taxon>Bacteria</taxon>
        <taxon>Pseudomonadati</taxon>
        <taxon>Thermodesulfobacteriota</taxon>
        <taxon>Desulfobulbia</taxon>
        <taxon>Desulfobulbales</taxon>
        <taxon>Desulfobulbaceae</taxon>
        <taxon>Candidatus Desulfobia</taxon>
    </lineage>
</organism>
<proteinExistence type="predicted"/>
<dbReference type="Proteomes" id="UP000614424">
    <property type="component" value="Unassembled WGS sequence"/>
</dbReference>
<gene>
    <name evidence="1" type="ORF">H8E41_04765</name>
</gene>
<dbReference type="AlphaFoldDB" id="A0A8J6TF39"/>
<accession>A0A8J6TF39</accession>
<dbReference type="CDD" id="cd00293">
    <property type="entry name" value="USP-like"/>
    <property type="match status" value="1"/>
</dbReference>
<feature type="non-terminal residue" evidence="1">
    <location>
        <position position="117"/>
    </location>
</feature>
<dbReference type="InterPro" id="IPR014729">
    <property type="entry name" value="Rossmann-like_a/b/a_fold"/>
</dbReference>
<dbReference type="SUPFAM" id="SSF52402">
    <property type="entry name" value="Adenine nucleotide alpha hydrolases-like"/>
    <property type="match status" value="1"/>
</dbReference>
<evidence type="ECO:0000313" key="1">
    <source>
        <dbReference type="EMBL" id="MBC8317195.1"/>
    </source>
</evidence>
<protein>
    <submittedName>
        <fullName evidence="1">Universal stress protein</fullName>
    </submittedName>
</protein>
<evidence type="ECO:0000313" key="2">
    <source>
        <dbReference type="Proteomes" id="UP000614424"/>
    </source>
</evidence>
<dbReference type="EMBL" id="JACNJZ010000076">
    <property type="protein sequence ID" value="MBC8317195.1"/>
    <property type="molecule type" value="Genomic_DNA"/>
</dbReference>
<comment type="caution">
    <text evidence="1">The sequence shown here is derived from an EMBL/GenBank/DDBJ whole genome shotgun (WGS) entry which is preliminary data.</text>
</comment>
<sequence length="117" mass="13184">MGRRWAVQGIEGSRQIRITAKGASMKSWDKILVGVDKTHTAMHAVQYVGSIIRSLKPPKITLLYVYPEPPPNFYQTGGLLPDYEKEKREYAQDIFSEGRTLLAECGVDSQNIDTVTR</sequence>
<dbReference type="Gene3D" id="3.40.50.620">
    <property type="entry name" value="HUPs"/>
    <property type="match status" value="1"/>
</dbReference>